<organism evidence="4 5">
    <name type="scientific">Dothistroma septosporum (strain NZE10 / CBS 128990)</name>
    <name type="common">Red band needle blight fungus</name>
    <name type="synonym">Mycosphaerella pini</name>
    <dbReference type="NCBI Taxonomy" id="675120"/>
    <lineage>
        <taxon>Eukaryota</taxon>
        <taxon>Fungi</taxon>
        <taxon>Dikarya</taxon>
        <taxon>Ascomycota</taxon>
        <taxon>Pezizomycotina</taxon>
        <taxon>Dothideomycetes</taxon>
        <taxon>Dothideomycetidae</taxon>
        <taxon>Mycosphaerellales</taxon>
        <taxon>Mycosphaerellaceae</taxon>
        <taxon>Dothistroma</taxon>
    </lineage>
</organism>
<evidence type="ECO:0000256" key="1">
    <source>
        <dbReference type="ARBA" id="ARBA00008356"/>
    </source>
</evidence>
<sequence length="314" mass="34703">LYSSFLKALHLYYSHHGSASPVEIAALAPSLSKHWKKRSVRPEDIQRILAVPEPKHRDFILQDFGRAGICLVRVEAQRRALNRSASFVDEDELNRKFEDAMQKAWHRWQSSMPKENRTAAVFLGQLPLLEIAQNESTVKAAPLFARGQQRLADLKAGAAAARIEAPKPSSEEVAAFKSAKATRTRGTALLDRILAKQSMSSGLPAGPTKEQLERKSALHRLEDVTRVLSLLVGNKERCSLNMPAIIQQLQQSLRNPIGKEEVERCLTLLEKEIVPGFVRVLQSGGVKGVVVVRSASVGLTEVRARVDRALEGTA</sequence>
<reference evidence="4 5" key="2">
    <citation type="journal article" date="2012" name="PLoS Pathog.">
        <title>Diverse lifestyles and strategies of plant pathogenesis encoded in the genomes of eighteen Dothideomycetes fungi.</title>
        <authorList>
            <person name="Ohm R.A."/>
            <person name="Feau N."/>
            <person name="Henrissat B."/>
            <person name="Schoch C.L."/>
            <person name="Horwitz B.A."/>
            <person name="Barry K.W."/>
            <person name="Condon B.J."/>
            <person name="Copeland A.C."/>
            <person name="Dhillon B."/>
            <person name="Glaser F."/>
            <person name="Hesse C.N."/>
            <person name="Kosti I."/>
            <person name="LaButti K."/>
            <person name="Lindquist E.A."/>
            <person name="Lucas S."/>
            <person name="Salamov A.A."/>
            <person name="Bradshaw R.E."/>
            <person name="Ciuffetti L."/>
            <person name="Hamelin R.C."/>
            <person name="Kema G.H.J."/>
            <person name="Lawrence C."/>
            <person name="Scott J.A."/>
            <person name="Spatafora J.W."/>
            <person name="Turgeon B.G."/>
            <person name="de Wit P.J.G.M."/>
            <person name="Zhong S."/>
            <person name="Goodwin S.B."/>
            <person name="Grigoriev I.V."/>
        </authorList>
    </citation>
    <scope>NUCLEOTIDE SEQUENCE [LARGE SCALE GENOMIC DNA]</scope>
    <source>
        <strain evidence="5">NZE10 / CBS 128990</strain>
    </source>
</reference>
<dbReference type="Proteomes" id="UP000016933">
    <property type="component" value="Unassembled WGS sequence"/>
</dbReference>
<dbReference type="HOGENOM" id="CLU_031309_2_0_1"/>
<dbReference type="OMA" id="WGKRQVT"/>
<dbReference type="Pfam" id="PF16679">
    <property type="entry name" value="CDT1_C"/>
    <property type="match status" value="1"/>
</dbReference>
<evidence type="ECO:0000313" key="5">
    <source>
        <dbReference type="Proteomes" id="UP000016933"/>
    </source>
</evidence>
<dbReference type="AlphaFoldDB" id="N1PS01"/>
<comment type="similarity">
    <text evidence="1">Belongs to the Cdt1 family.</text>
</comment>
<name>N1PS01_DOTSN</name>
<dbReference type="STRING" id="675120.N1PS01"/>
<keyword evidence="5" id="KW-1185">Reference proteome</keyword>
<proteinExistence type="inferred from homology"/>
<dbReference type="InterPro" id="IPR032054">
    <property type="entry name" value="Cdt1_C"/>
</dbReference>
<dbReference type="eggNOG" id="ENOG502S8WG">
    <property type="taxonomic scope" value="Eukaryota"/>
</dbReference>
<protein>
    <recommendedName>
        <fullName evidence="3">DNA replication factor Cdt1 C-terminal domain-containing protein</fullName>
    </recommendedName>
</protein>
<feature type="non-terminal residue" evidence="4">
    <location>
        <position position="1"/>
    </location>
</feature>
<dbReference type="InterPro" id="IPR038090">
    <property type="entry name" value="Cdt1_C_WH_dom_sf"/>
</dbReference>
<evidence type="ECO:0000256" key="2">
    <source>
        <dbReference type="ARBA" id="ARBA00023306"/>
    </source>
</evidence>
<evidence type="ECO:0000259" key="3">
    <source>
        <dbReference type="Pfam" id="PF16679"/>
    </source>
</evidence>
<reference evidence="5" key="1">
    <citation type="journal article" date="2012" name="PLoS Genet.">
        <title>The genomes of the fungal plant pathogens Cladosporium fulvum and Dothistroma septosporum reveal adaptation to different hosts and lifestyles but also signatures of common ancestry.</title>
        <authorList>
            <person name="de Wit P.J.G.M."/>
            <person name="van der Burgt A."/>
            <person name="Oekmen B."/>
            <person name="Stergiopoulos I."/>
            <person name="Abd-Elsalam K.A."/>
            <person name="Aerts A.L."/>
            <person name="Bahkali A.H."/>
            <person name="Beenen H.G."/>
            <person name="Chettri P."/>
            <person name="Cox M.P."/>
            <person name="Datema E."/>
            <person name="de Vries R.P."/>
            <person name="Dhillon B."/>
            <person name="Ganley A.R."/>
            <person name="Griffiths S.A."/>
            <person name="Guo Y."/>
            <person name="Hamelin R.C."/>
            <person name="Henrissat B."/>
            <person name="Kabir M.S."/>
            <person name="Jashni M.K."/>
            <person name="Kema G."/>
            <person name="Klaubauf S."/>
            <person name="Lapidus A."/>
            <person name="Levasseur A."/>
            <person name="Lindquist E."/>
            <person name="Mehrabi R."/>
            <person name="Ohm R.A."/>
            <person name="Owen T.J."/>
            <person name="Salamov A."/>
            <person name="Schwelm A."/>
            <person name="Schijlen E."/>
            <person name="Sun H."/>
            <person name="van den Burg H.A."/>
            <person name="van Ham R.C.H.J."/>
            <person name="Zhang S."/>
            <person name="Goodwin S.B."/>
            <person name="Grigoriev I.V."/>
            <person name="Collemare J."/>
            <person name="Bradshaw R.E."/>
        </authorList>
    </citation>
    <scope>NUCLEOTIDE SEQUENCE [LARGE SCALE GENOMIC DNA]</scope>
    <source>
        <strain evidence="5">NZE10 / CBS 128990</strain>
    </source>
</reference>
<dbReference type="Gene3D" id="1.10.10.1420">
    <property type="entry name" value="DNA replication factor Cdt1, C-terminal WH domain"/>
    <property type="match status" value="1"/>
</dbReference>
<dbReference type="Pfam" id="PF26121">
    <property type="entry name" value="HTH_CDT1"/>
    <property type="match status" value="1"/>
</dbReference>
<gene>
    <name evidence="4" type="ORF">DOTSEDRAFT_126735</name>
</gene>
<dbReference type="EMBL" id="KB446537">
    <property type="protein sequence ID" value="EME46241.1"/>
    <property type="molecule type" value="Genomic_DNA"/>
</dbReference>
<keyword evidence="2" id="KW-0131">Cell cycle</keyword>
<feature type="domain" description="DNA replication factor Cdt1 C-terminal" evidence="3">
    <location>
        <begin position="189"/>
        <end position="283"/>
    </location>
</feature>
<evidence type="ECO:0000313" key="4">
    <source>
        <dbReference type="EMBL" id="EME46241.1"/>
    </source>
</evidence>
<accession>N1PS01</accession>
<dbReference type="OrthoDB" id="341730at2759"/>